<protein>
    <submittedName>
        <fullName evidence="2">Uncharacterized protein</fullName>
    </submittedName>
</protein>
<proteinExistence type="predicted"/>
<feature type="transmembrane region" description="Helical" evidence="1">
    <location>
        <begin position="46"/>
        <end position="66"/>
    </location>
</feature>
<keyword evidence="1" id="KW-0472">Membrane</keyword>
<dbReference type="EMBL" id="JARKHS020035881">
    <property type="protein sequence ID" value="KAK8756813.1"/>
    <property type="molecule type" value="Genomic_DNA"/>
</dbReference>
<accession>A0AAQ4D2X3</accession>
<sequence>MNSCSFRQPCSSCVNFGTEVYQLSPSGTPETGVWWLLLRTLQAPTGFMWLVLTLVTALFVVLQLLVQLQRESP</sequence>
<dbReference type="AlphaFoldDB" id="A0AAQ4D2X3"/>
<evidence type="ECO:0000313" key="2">
    <source>
        <dbReference type="EMBL" id="KAK8756813.1"/>
    </source>
</evidence>
<keyword evidence="1" id="KW-0812">Transmembrane</keyword>
<name>A0AAQ4D2X3_AMBAM</name>
<evidence type="ECO:0000313" key="3">
    <source>
        <dbReference type="Proteomes" id="UP001321473"/>
    </source>
</evidence>
<reference evidence="2 3" key="1">
    <citation type="journal article" date="2023" name="Arcadia Sci">
        <title>De novo assembly of a long-read Amblyomma americanum tick genome.</title>
        <authorList>
            <person name="Chou S."/>
            <person name="Poskanzer K.E."/>
            <person name="Rollins M."/>
            <person name="Thuy-Boun P.S."/>
        </authorList>
    </citation>
    <scope>NUCLEOTIDE SEQUENCE [LARGE SCALE GENOMIC DNA]</scope>
    <source>
        <strain evidence="2">F_SG_1</strain>
        <tissue evidence="2">Salivary glands</tissue>
    </source>
</reference>
<comment type="caution">
    <text evidence="2">The sequence shown here is derived from an EMBL/GenBank/DDBJ whole genome shotgun (WGS) entry which is preliminary data.</text>
</comment>
<organism evidence="2 3">
    <name type="scientific">Amblyomma americanum</name>
    <name type="common">Lone star tick</name>
    <dbReference type="NCBI Taxonomy" id="6943"/>
    <lineage>
        <taxon>Eukaryota</taxon>
        <taxon>Metazoa</taxon>
        <taxon>Ecdysozoa</taxon>
        <taxon>Arthropoda</taxon>
        <taxon>Chelicerata</taxon>
        <taxon>Arachnida</taxon>
        <taxon>Acari</taxon>
        <taxon>Parasitiformes</taxon>
        <taxon>Ixodida</taxon>
        <taxon>Ixodoidea</taxon>
        <taxon>Ixodidae</taxon>
        <taxon>Amblyomminae</taxon>
        <taxon>Amblyomma</taxon>
    </lineage>
</organism>
<gene>
    <name evidence="2" type="ORF">V5799_000479</name>
</gene>
<keyword evidence="1" id="KW-1133">Transmembrane helix</keyword>
<evidence type="ECO:0000256" key="1">
    <source>
        <dbReference type="SAM" id="Phobius"/>
    </source>
</evidence>
<dbReference type="Proteomes" id="UP001321473">
    <property type="component" value="Unassembled WGS sequence"/>
</dbReference>
<keyword evidence="3" id="KW-1185">Reference proteome</keyword>